<name>A0A0R3U272_MESCO</name>
<dbReference type="InterPro" id="IPR050327">
    <property type="entry name" value="Proton-linked_MCT"/>
</dbReference>
<gene>
    <name evidence="2" type="ORF">MCOS_LOCUS530</name>
</gene>
<keyword evidence="1" id="KW-0472">Membrane</keyword>
<evidence type="ECO:0008006" key="4">
    <source>
        <dbReference type="Google" id="ProtNLM"/>
    </source>
</evidence>
<feature type="transmembrane region" description="Helical" evidence="1">
    <location>
        <begin position="47"/>
        <end position="67"/>
    </location>
</feature>
<feature type="transmembrane region" description="Helical" evidence="1">
    <location>
        <begin position="180"/>
        <end position="202"/>
    </location>
</feature>
<dbReference type="InterPro" id="IPR011701">
    <property type="entry name" value="MFS"/>
</dbReference>
<evidence type="ECO:0000313" key="2">
    <source>
        <dbReference type="EMBL" id="VDD74527.1"/>
    </source>
</evidence>
<keyword evidence="1" id="KW-0812">Transmembrane</keyword>
<keyword evidence="1" id="KW-1133">Transmembrane helix</keyword>
<dbReference type="OrthoDB" id="6509908at2759"/>
<dbReference type="PANTHER" id="PTHR11360">
    <property type="entry name" value="MONOCARBOXYLATE TRANSPORTER"/>
    <property type="match status" value="1"/>
</dbReference>
<feature type="transmembrane region" description="Helical" evidence="1">
    <location>
        <begin position="312"/>
        <end position="338"/>
    </location>
</feature>
<dbReference type="Pfam" id="PF07690">
    <property type="entry name" value="MFS_1"/>
    <property type="match status" value="1"/>
</dbReference>
<dbReference type="Gene3D" id="1.20.1250.20">
    <property type="entry name" value="MFS general substrate transporter like domains"/>
    <property type="match status" value="2"/>
</dbReference>
<evidence type="ECO:0000256" key="1">
    <source>
        <dbReference type="SAM" id="Phobius"/>
    </source>
</evidence>
<dbReference type="PANTHER" id="PTHR11360:SF284">
    <property type="entry name" value="EG:103B4.3 PROTEIN-RELATED"/>
    <property type="match status" value="1"/>
</dbReference>
<reference evidence="2 3" key="1">
    <citation type="submission" date="2018-10" db="EMBL/GenBank/DDBJ databases">
        <authorList>
            <consortium name="Pathogen Informatics"/>
        </authorList>
    </citation>
    <scope>NUCLEOTIDE SEQUENCE [LARGE SCALE GENOMIC DNA]</scope>
</reference>
<proteinExistence type="predicted"/>
<feature type="transmembrane region" description="Helical" evidence="1">
    <location>
        <begin position="150"/>
        <end position="168"/>
    </location>
</feature>
<keyword evidence="3" id="KW-1185">Reference proteome</keyword>
<accession>A0A0R3U272</accession>
<dbReference type="GO" id="GO:0022857">
    <property type="term" value="F:transmembrane transporter activity"/>
    <property type="evidence" value="ECO:0007669"/>
    <property type="project" value="InterPro"/>
</dbReference>
<dbReference type="SUPFAM" id="SSF103473">
    <property type="entry name" value="MFS general substrate transporter"/>
    <property type="match status" value="1"/>
</dbReference>
<protein>
    <recommendedName>
        <fullName evidence="4">Major facilitator superfamily (MFS) profile domain-containing protein</fullName>
    </recommendedName>
</protein>
<feature type="transmembrane region" description="Helical" evidence="1">
    <location>
        <begin position="276"/>
        <end position="292"/>
    </location>
</feature>
<organism evidence="2 3">
    <name type="scientific">Mesocestoides corti</name>
    <name type="common">Flatworm</name>
    <dbReference type="NCBI Taxonomy" id="53468"/>
    <lineage>
        <taxon>Eukaryota</taxon>
        <taxon>Metazoa</taxon>
        <taxon>Spiralia</taxon>
        <taxon>Lophotrochozoa</taxon>
        <taxon>Platyhelminthes</taxon>
        <taxon>Cestoda</taxon>
        <taxon>Eucestoda</taxon>
        <taxon>Cyclophyllidea</taxon>
        <taxon>Mesocestoididae</taxon>
        <taxon>Mesocestoides</taxon>
    </lineage>
</organism>
<dbReference type="EMBL" id="UXSR01000048">
    <property type="protein sequence ID" value="VDD74527.1"/>
    <property type="molecule type" value="Genomic_DNA"/>
</dbReference>
<dbReference type="InterPro" id="IPR036259">
    <property type="entry name" value="MFS_trans_sf"/>
</dbReference>
<feature type="transmembrane region" description="Helical" evidence="1">
    <location>
        <begin position="119"/>
        <end position="138"/>
    </location>
</feature>
<dbReference type="Proteomes" id="UP000267029">
    <property type="component" value="Unassembled WGS sequence"/>
</dbReference>
<dbReference type="AlphaFoldDB" id="A0A0R3U272"/>
<feature type="transmembrane region" description="Helical" evidence="1">
    <location>
        <begin position="12"/>
        <end position="35"/>
    </location>
</feature>
<feature type="transmembrane region" description="Helical" evidence="1">
    <location>
        <begin position="94"/>
        <end position="113"/>
    </location>
</feature>
<sequence>MSTIVVDSPRAWGTVVGGFIANFILGGLGKSYGIILEHFQDEFEAPTAVFTLTGGVIYMLMFVLSLGQMPCMPSPLLTATLPNHFVVQRIGDRAVVMIGGIGACVSLFIAAIAPNVTVWAIAIGGGVGFSFSCVYFNIFSVIGRCFREKLGLANGLSVAGVSVGQMAFPSLVTLFLQRYGVRAGTVVMAAFSLHLCITAALMPRHVVDAESEEDIVVSSSSISRRIEEPSSSLLPSPLGGSANDLDEKELDPMLQQRETPLTVYSSSSKIMQHQERLATALLVIFVIGKVFADNGDVGISFIAPPYGSQIGFSAHTTNMAIAVAGIVDLLSRLFFGWLTDRPMCRGRRGTFLAFTWLVEGAVALGFGEIAETSWSLTAISTSSASHSKVRNAFLRGGHTPTTRSRPT</sequence>
<evidence type="ECO:0000313" key="3">
    <source>
        <dbReference type="Proteomes" id="UP000267029"/>
    </source>
</evidence>